<evidence type="ECO:0000256" key="1">
    <source>
        <dbReference type="ARBA" id="ARBA00022754"/>
    </source>
</evidence>
<gene>
    <name evidence="6 7" type="primary">sync</name>
</gene>
<sequence>MDNQRSAEDGAAMVSPEDLHMEHSFVAESSHTDPETETISPMNESALPPVLEVDTDKLGQLFEYCIQQVSHLEKQRDELIQELLNLQKPLLRVVEHLRGKLMGTQRLLSLAQLDCIAVYEEVQQVRRKMFAAARDCIQSQVTLAAHEYEVAQSAVTQEELKAQIQSLTQEVSQLQEAHQNQLNSLRDQASRPCRHRTMSDVSQCRQASVRLQRRLSGSVTALEGWYEPRLMALLRRRQAGEAALRKNREQATDLRACLGPLTEEIQSLEVQRSSLQQRVTLMETEREESIAQHKETVEKLKETLRELEVEFEDQRKAKRDLEDLKDGLLKELRFLCGCDEPSEATTEEDLQFAISSS</sequence>
<evidence type="ECO:0000313" key="5">
    <source>
        <dbReference type="Proteomes" id="UP000515145"/>
    </source>
</evidence>
<reference evidence="6 7" key="2">
    <citation type="submission" date="2025-04" db="UniProtKB">
        <authorList>
            <consortium name="RefSeq"/>
        </authorList>
    </citation>
    <scope>IDENTIFICATION</scope>
</reference>
<keyword evidence="5" id="KW-1185">Reference proteome</keyword>
<keyword evidence="1" id="KW-0403">Intermediate filament</keyword>
<dbReference type="InterPro" id="IPR039008">
    <property type="entry name" value="IF_rod_dom"/>
</dbReference>
<feature type="domain" description="IF rod" evidence="4">
    <location>
        <begin position="56"/>
        <end position="333"/>
    </location>
</feature>
<evidence type="ECO:0000256" key="2">
    <source>
        <dbReference type="ARBA" id="ARBA00023054"/>
    </source>
</evidence>
<protein>
    <submittedName>
        <fullName evidence="6 7">Syncoilin isoform X1</fullName>
    </submittedName>
</protein>
<dbReference type="OrthoDB" id="8842296at2759"/>
<evidence type="ECO:0000259" key="4">
    <source>
        <dbReference type="SMART" id="SM01391"/>
    </source>
</evidence>
<proteinExistence type="predicted"/>
<evidence type="ECO:0000313" key="7">
    <source>
        <dbReference type="RefSeq" id="XP_028250964.1"/>
    </source>
</evidence>
<dbReference type="InterPro" id="IPR027702">
    <property type="entry name" value="Syncoilin"/>
</dbReference>
<feature type="coiled-coil region" evidence="3">
    <location>
        <begin position="265"/>
        <end position="331"/>
    </location>
</feature>
<dbReference type="Gene3D" id="1.20.5.170">
    <property type="match status" value="1"/>
</dbReference>
<dbReference type="PANTHER" id="PTHR47147:SF1">
    <property type="entry name" value="SYNCOILIN"/>
    <property type="match status" value="1"/>
</dbReference>
<name>A0A6P7H9Y2_9TELE</name>
<organism evidence="5 6">
    <name type="scientific">Parambassis ranga</name>
    <name type="common">Indian glassy fish</name>
    <dbReference type="NCBI Taxonomy" id="210632"/>
    <lineage>
        <taxon>Eukaryota</taxon>
        <taxon>Metazoa</taxon>
        <taxon>Chordata</taxon>
        <taxon>Craniata</taxon>
        <taxon>Vertebrata</taxon>
        <taxon>Euteleostomi</taxon>
        <taxon>Actinopterygii</taxon>
        <taxon>Neopterygii</taxon>
        <taxon>Teleostei</taxon>
        <taxon>Neoteleostei</taxon>
        <taxon>Acanthomorphata</taxon>
        <taxon>Ovalentaria</taxon>
        <taxon>Ambassidae</taxon>
        <taxon>Parambassis</taxon>
    </lineage>
</organism>
<dbReference type="SMART" id="SM01391">
    <property type="entry name" value="Filament"/>
    <property type="match status" value="1"/>
</dbReference>
<evidence type="ECO:0000313" key="6">
    <source>
        <dbReference type="RefSeq" id="XP_028250963.1"/>
    </source>
</evidence>
<dbReference type="RefSeq" id="XP_028250963.1">
    <property type="nucleotide sequence ID" value="XM_028395162.1"/>
</dbReference>
<dbReference type="AlphaFoldDB" id="A0A6P7H9Y2"/>
<reference evidence="5" key="1">
    <citation type="submission" date="2024-06" db="UniProtKB">
        <authorList>
            <consortium name="RefSeq"/>
        </authorList>
    </citation>
    <scope>NUCLEOTIDE SEQUENCE [LARGE SCALE GENOMIC DNA]</scope>
</reference>
<dbReference type="Proteomes" id="UP000515145">
    <property type="component" value="Chromosome 22"/>
</dbReference>
<evidence type="ECO:0000256" key="3">
    <source>
        <dbReference type="SAM" id="Coils"/>
    </source>
</evidence>
<feature type="coiled-coil region" evidence="3">
    <location>
        <begin position="150"/>
        <end position="184"/>
    </location>
</feature>
<dbReference type="RefSeq" id="XP_028250964.1">
    <property type="nucleotide sequence ID" value="XM_028395163.1"/>
</dbReference>
<dbReference type="GO" id="GO:0005882">
    <property type="term" value="C:intermediate filament"/>
    <property type="evidence" value="ECO:0007669"/>
    <property type="project" value="UniProtKB-KW"/>
</dbReference>
<accession>A0A6P7H9Y2</accession>
<dbReference type="PANTHER" id="PTHR47147">
    <property type="entry name" value="SYNCOILIN"/>
    <property type="match status" value="1"/>
</dbReference>
<keyword evidence="2 3" id="KW-0175">Coiled coil</keyword>
<dbReference type="GeneID" id="114427250"/>